<feature type="compositionally biased region" description="Basic and acidic residues" evidence="1">
    <location>
        <begin position="857"/>
        <end position="876"/>
    </location>
</feature>
<feature type="compositionally biased region" description="Basic residues" evidence="1">
    <location>
        <begin position="733"/>
        <end position="743"/>
    </location>
</feature>
<dbReference type="EMBL" id="JAGRRH010000011">
    <property type="protein sequence ID" value="KAG7362463.1"/>
    <property type="molecule type" value="Genomic_DNA"/>
</dbReference>
<gene>
    <name evidence="2" type="ORF">IV203_024842</name>
    <name evidence="3" type="ORF">IV203_025347</name>
</gene>
<evidence type="ECO:0000313" key="3">
    <source>
        <dbReference type="EMBL" id="KAG7362463.1"/>
    </source>
</evidence>
<feature type="compositionally biased region" description="Basic and acidic residues" evidence="1">
    <location>
        <begin position="468"/>
        <end position="480"/>
    </location>
</feature>
<dbReference type="AlphaFoldDB" id="A0A9K3LIW8"/>
<proteinExistence type="predicted"/>
<organism evidence="3 4">
    <name type="scientific">Nitzschia inconspicua</name>
    <dbReference type="NCBI Taxonomy" id="303405"/>
    <lineage>
        <taxon>Eukaryota</taxon>
        <taxon>Sar</taxon>
        <taxon>Stramenopiles</taxon>
        <taxon>Ochrophyta</taxon>
        <taxon>Bacillariophyta</taxon>
        <taxon>Bacillariophyceae</taxon>
        <taxon>Bacillariophycidae</taxon>
        <taxon>Bacillariales</taxon>
        <taxon>Bacillariaceae</taxon>
        <taxon>Nitzschia</taxon>
    </lineage>
</organism>
<reference evidence="3" key="2">
    <citation type="submission" date="2021-04" db="EMBL/GenBank/DDBJ databases">
        <authorList>
            <person name="Podell S."/>
        </authorList>
    </citation>
    <scope>NUCLEOTIDE SEQUENCE</scope>
    <source>
        <strain evidence="3">Hildebrandi</strain>
    </source>
</reference>
<evidence type="ECO:0000313" key="2">
    <source>
        <dbReference type="EMBL" id="KAG7339472.1"/>
    </source>
</evidence>
<feature type="compositionally biased region" description="Basic and acidic residues" evidence="1">
    <location>
        <begin position="962"/>
        <end position="973"/>
    </location>
</feature>
<feature type="compositionally biased region" description="Basic and acidic residues" evidence="1">
    <location>
        <begin position="816"/>
        <end position="836"/>
    </location>
</feature>
<feature type="compositionally biased region" description="Basic residues" evidence="1">
    <location>
        <begin position="315"/>
        <end position="324"/>
    </location>
</feature>
<feature type="compositionally biased region" description="Polar residues" evidence="1">
    <location>
        <begin position="514"/>
        <end position="523"/>
    </location>
</feature>
<feature type="compositionally biased region" description="Polar residues" evidence="1">
    <location>
        <begin position="747"/>
        <end position="759"/>
    </location>
</feature>
<name>A0A9K3LIW8_9STRA</name>
<feature type="compositionally biased region" description="Polar residues" evidence="1">
    <location>
        <begin position="974"/>
        <end position="1007"/>
    </location>
</feature>
<feature type="compositionally biased region" description="Basic residues" evidence="1">
    <location>
        <begin position="84"/>
        <end position="93"/>
    </location>
</feature>
<sequence length="1060" mass="117081">MPTSTTLKPSSKGSATLSTARTQATFGSSQNSDSISSFSLSSPTMEEQKNVTIAPSQISQLSPDSLEEELLQSLPSMARNYPLQKKRRRKKPQQKQQTKQEPSNHKHEQDQEPSSTLSSMPGQMIKKKKKKELTNESSTSRDSHSRVQRNVQVESLLTNTARQFDSEELNEILGIRDGHDNDEMNFRESVSTEANVPPIPELRHKNAQRSVHKTDSISAKSAHHAHNNDTKKSHRRHVSDIVTTADSSSRSDQHHPQHPPAEIEDDDQTIGTLLGLLEMKERFQEEFPGQDLPSDDALRQRYRNRHDSPIVSKPTNHKKSRRPQHPSNHNSSKSPITKPKASVKTLISNERWGNSAHESNSSLHASLSSKGSTSGFSATKGSPSNITIAQFLERNNDSTGSDLNHSFIDPLSQIPILPFSDSNERNDGLGGREEIDGLKESRGDSERHSTVSKELPPIVSQQGPSAHKRSDSVPTEKLRDAIYQSPSSSAHQPHSGDAITAPNTWTAGGKYHPSTASGLTLPSSADGATRKKTMKSGNSFLKNKLRSLLNGKDATADRRPLMLLDDSENEAASAADNTQDPIKHRRSSPSRRHPESAGTTTDNQTSLEKPRKNWRNLGSNPGGLLSSVLGIGGGASSGFGELECSSSDDDTLFIDLSENGDKPDHKHIPLSGTVPIQQEMEKKDVTDAMNQESSTTSVPLNVQPRSLSDLSKTRVDQDLILKQQVEEATIATRRNRRSNRHRSSQSPDTRTFLSRSPSGKQISKSPSHKSSKASEYTRLPVRQESLTSRTERHGSQCRVAFKGQDAIDSLPNNTTIDRKRSKSLDSRSRQERHVHDSNGSTASYTQPSSSKTRYDRRRATSCHDTRARKLRTDDASGRGSRRKTTRSDHRKNTHHQPLSSSTKLKSDMHNVSASPLLRRPSGGLDDLVSTEDYLLIPTHPVDLKPTKQSSFRKSSGRKVRSRREVVKTIREKQQQTSHSSMTLQTKAPTQKMNPNQHVKSSSKSGKTTARPLLSMDPALASSSNHSKTKRSNHQQSSGGTGFLTDQMEDDHSSNGQQEVT</sequence>
<feature type="compositionally biased region" description="Low complexity" evidence="1">
    <location>
        <begin position="28"/>
        <end position="42"/>
    </location>
</feature>
<comment type="caution">
    <text evidence="3">The sequence shown here is derived from an EMBL/GenBank/DDBJ whole genome shotgun (WGS) entry which is preliminary data.</text>
</comment>
<feature type="compositionally biased region" description="Polar residues" evidence="1">
    <location>
        <begin position="597"/>
        <end position="607"/>
    </location>
</feature>
<feature type="compositionally biased region" description="Polar residues" evidence="1">
    <location>
        <begin position="148"/>
        <end position="163"/>
    </location>
</feature>
<keyword evidence="4" id="KW-1185">Reference proteome</keyword>
<protein>
    <submittedName>
        <fullName evidence="3">Uncharacterized protein</fullName>
    </submittedName>
</protein>
<reference evidence="3" key="1">
    <citation type="journal article" date="2021" name="Sci. Rep.">
        <title>Diploid genomic architecture of Nitzschia inconspicua, an elite biomass production diatom.</title>
        <authorList>
            <person name="Oliver A."/>
            <person name="Podell S."/>
            <person name="Pinowska A."/>
            <person name="Traller J.C."/>
            <person name="Smith S.R."/>
            <person name="McClure R."/>
            <person name="Beliaev A."/>
            <person name="Bohutskyi P."/>
            <person name="Hill E.A."/>
            <person name="Rabines A."/>
            <person name="Zheng H."/>
            <person name="Allen L.Z."/>
            <person name="Kuo A."/>
            <person name="Grigoriev I.V."/>
            <person name="Allen A.E."/>
            <person name="Hazlebeck D."/>
            <person name="Allen E.E."/>
        </authorList>
    </citation>
    <scope>NUCLEOTIDE SEQUENCE</scope>
    <source>
        <strain evidence="3">Hildebrandi</strain>
    </source>
</reference>
<feature type="region of interest" description="Disordered" evidence="1">
    <location>
        <begin position="189"/>
        <end position="270"/>
    </location>
</feature>
<feature type="compositionally biased region" description="Polar residues" evidence="1">
    <location>
        <begin position="325"/>
        <end position="335"/>
    </location>
</feature>
<feature type="region of interest" description="Disordered" evidence="1">
    <location>
        <begin position="1"/>
        <end position="163"/>
    </location>
</feature>
<feature type="region of interest" description="Disordered" evidence="1">
    <location>
        <begin position="730"/>
        <end position="923"/>
    </location>
</feature>
<feature type="compositionally biased region" description="Polar residues" evidence="1">
    <location>
        <begin position="895"/>
        <end position="913"/>
    </location>
</feature>
<feature type="region of interest" description="Disordered" evidence="1">
    <location>
        <begin position="353"/>
        <end position="383"/>
    </location>
</feature>
<feature type="region of interest" description="Disordered" evidence="1">
    <location>
        <begin position="655"/>
        <end position="709"/>
    </location>
</feature>
<feature type="compositionally biased region" description="Low complexity" evidence="1">
    <location>
        <begin position="484"/>
        <end position="495"/>
    </location>
</feature>
<evidence type="ECO:0000313" key="4">
    <source>
        <dbReference type="Proteomes" id="UP000693970"/>
    </source>
</evidence>
<feature type="region of interest" description="Disordered" evidence="1">
    <location>
        <begin position="304"/>
        <end position="340"/>
    </location>
</feature>
<feature type="compositionally biased region" description="Polar residues" evidence="1">
    <location>
        <begin position="112"/>
        <end position="121"/>
    </location>
</feature>
<feature type="compositionally biased region" description="Basic residues" evidence="1">
    <location>
        <begin position="879"/>
        <end position="894"/>
    </location>
</feature>
<feature type="compositionally biased region" description="Low complexity" evidence="1">
    <location>
        <begin position="354"/>
        <end position="382"/>
    </location>
</feature>
<feature type="region of interest" description="Disordered" evidence="1">
    <location>
        <begin position="939"/>
        <end position="1060"/>
    </location>
</feature>
<feature type="compositionally biased region" description="Polar residues" evidence="1">
    <location>
        <begin position="688"/>
        <end position="709"/>
    </location>
</feature>
<feature type="compositionally biased region" description="Basic and acidic residues" evidence="1">
    <location>
        <begin position="422"/>
        <end position="451"/>
    </location>
</feature>
<feature type="compositionally biased region" description="Polar residues" evidence="1">
    <location>
        <begin position="837"/>
        <end position="851"/>
    </location>
</feature>
<accession>A0A9K3LIW8</accession>
<feature type="region of interest" description="Disordered" evidence="1">
    <location>
        <begin position="414"/>
        <end position="621"/>
    </location>
</feature>
<dbReference type="EMBL" id="JAGRRH010000034">
    <property type="protein sequence ID" value="KAG7339472.1"/>
    <property type="molecule type" value="Genomic_DNA"/>
</dbReference>
<feature type="compositionally biased region" description="Polar residues" evidence="1">
    <location>
        <begin position="1"/>
        <end position="27"/>
    </location>
</feature>
<evidence type="ECO:0000256" key="1">
    <source>
        <dbReference type="SAM" id="MobiDB-lite"/>
    </source>
</evidence>
<dbReference type="Proteomes" id="UP000693970">
    <property type="component" value="Unassembled WGS sequence"/>
</dbReference>